<dbReference type="GO" id="GO:0005886">
    <property type="term" value="C:plasma membrane"/>
    <property type="evidence" value="ECO:0007669"/>
    <property type="project" value="TreeGrafter"/>
</dbReference>
<evidence type="ECO:0000256" key="5">
    <source>
        <dbReference type="ARBA" id="ARBA00022679"/>
    </source>
</evidence>
<dbReference type="Pfam" id="PF02518">
    <property type="entry name" value="HATPase_c"/>
    <property type="match status" value="1"/>
</dbReference>
<dbReference type="STRING" id="1515746.HR45_03325"/>
<dbReference type="SUPFAM" id="SSF47384">
    <property type="entry name" value="Homodimeric domain of signal transducing histidine kinase"/>
    <property type="match status" value="1"/>
</dbReference>
<dbReference type="OrthoDB" id="9809766at2"/>
<evidence type="ECO:0000256" key="7">
    <source>
        <dbReference type="ARBA" id="ARBA00022741"/>
    </source>
</evidence>
<dbReference type="AlphaFoldDB" id="A0A094K1F5"/>
<dbReference type="EMBL" id="JPEO01000002">
    <property type="protein sequence ID" value="KFZ38476.1"/>
    <property type="molecule type" value="Genomic_DNA"/>
</dbReference>
<evidence type="ECO:0000256" key="6">
    <source>
        <dbReference type="ARBA" id="ARBA00022692"/>
    </source>
</evidence>
<dbReference type="GO" id="GO:0000155">
    <property type="term" value="F:phosphorelay sensor kinase activity"/>
    <property type="evidence" value="ECO:0007669"/>
    <property type="project" value="InterPro"/>
</dbReference>
<dbReference type="Proteomes" id="UP000029264">
    <property type="component" value="Unassembled WGS sequence"/>
</dbReference>
<sequence>MSLRLTMIGVMLLGISLSIGISTWLSTHDSERQIEELFDAQMLQSAKMLELFYSAQPPEHRRNLIGHPLLLDIKPAKVETFQEDANAEELAYEQKLAFQIWNPQGDLLMRSVNSLTTPMTEFDVGYRELTMNHRLWHVYTYYSKASDVWIITGQRNDVRDELVEQIMGNSIVGPAIIFPLVALLMIFLSYWLFEPVQALARKLKQRSTADLTPIQMKLPSELVPVCDAMNGYIERIGDAMVRERKFSGDAAHELKTPLAIIKLHHQGIEQSTSAEERQLHHAAIDKGIVQISHTIEQLLLLSRVDSLAALNAEPLAPELLINEVLNDMLPLIESYDWQLQFEQGLKLQGDGFYLKLVFKNIIENACKYSNQEGPITIKTWAEPDNGMAVVQVLDSGPGLDEAACEQIKERFFRAAGEQISGSGLGLSICAQIVELHKGQLDITPGQPKGLDVRIRLPLA</sequence>
<dbReference type="InterPro" id="IPR036097">
    <property type="entry name" value="HisK_dim/P_sf"/>
</dbReference>
<name>A0A094K1F5_9GAMM</name>
<evidence type="ECO:0000256" key="8">
    <source>
        <dbReference type="ARBA" id="ARBA00022777"/>
    </source>
</evidence>
<dbReference type="InterPro" id="IPR003661">
    <property type="entry name" value="HisK_dim/P_dom"/>
</dbReference>
<dbReference type="EC" id="2.7.13.3" evidence="3"/>
<evidence type="ECO:0000256" key="13">
    <source>
        <dbReference type="SAM" id="Phobius"/>
    </source>
</evidence>
<evidence type="ECO:0000313" key="16">
    <source>
        <dbReference type="Proteomes" id="UP000029264"/>
    </source>
</evidence>
<dbReference type="InterPro" id="IPR004358">
    <property type="entry name" value="Sig_transdc_His_kin-like_C"/>
</dbReference>
<feature type="transmembrane region" description="Helical" evidence="13">
    <location>
        <begin position="6"/>
        <end position="25"/>
    </location>
</feature>
<dbReference type="PANTHER" id="PTHR45436">
    <property type="entry name" value="SENSOR HISTIDINE KINASE YKOH"/>
    <property type="match status" value="1"/>
</dbReference>
<evidence type="ECO:0000256" key="2">
    <source>
        <dbReference type="ARBA" id="ARBA00004141"/>
    </source>
</evidence>
<keyword evidence="5" id="KW-0808">Transferase</keyword>
<keyword evidence="10 13" id="KW-1133">Transmembrane helix</keyword>
<evidence type="ECO:0000259" key="14">
    <source>
        <dbReference type="PROSITE" id="PS50109"/>
    </source>
</evidence>
<evidence type="ECO:0000313" key="15">
    <source>
        <dbReference type="EMBL" id="KFZ38476.1"/>
    </source>
</evidence>
<dbReference type="InterPro" id="IPR036890">
    <property type="entry name" value="HATPase_C_sf"/>
</dbReference>
<keyword evidence="9" id="KW-0067">ATP-binding</keyword>
<keyword evidence="6 13" id="KW-0812">Transmembrane</keyword>
<dbReference type="PANTHER" id="PTHR45436:SF14">
    <property type="entry name" value="SENSOR PROTEIN QSEC"/>
    <property type="match status" value="1"/>
</dbReference>
<evidence type="ECO:0000256" key="10">
    <source>
        <dbReference type="ARBA" id="ARBA00022989"/>
    </source>
</evidence>
<dbReference type="SUPFAM" id="SSF55874">
    <property type="entry name" value="ATPase domain of HSP90 chaperone/DNA topoisomerase II/histidine kinase"/>
    <property type="match status" value="1"/>
</dbReference>
<keyword evidence="4" id="KW-0597">Phosphoprotein</keyword>
<dbReference type="PRINTS" id="PR00344">
    <property type="entry name" value="BCTRLSENSOR"/>
</dbReference>
<comment type="caution">
    <text evidence="15">The sequence shown here is derived from an EMBL/GenBank/DDBJ whole genome shotgun (WGS) entry which is preliminary data.</text>
</comment>
<accession>A0A094K1F5</accession>
<keyword evidence="8" id="KW-0418">Kinase</keyword>
<evidence type="ECO:0000256" key="4">
    <source>
        <dbReference type="ARBA" id="ARBA00022553"/>
    </source>
</evidence>
<dbReference type="GO" id="GO:0005524">
    <property type="term" value="F:ATP binding"/>
    <property type="evidence" value="ECO:0007669"/>
    <property type="project" value="UniProtKB-KW"/>
</dbReference>
<comment type="catalytic activity">
    <reaction evidence="1">
        <text>ATP + protein L-histidine = ADP + protein N-phospho-L-histidine.</text>
        <dbReference type="EC" id="2.7.13.3"/>
    </reaction>
</comment>
<dbReference type="SMART" id="SM00388">
    <property type="entry name" value="HisKA"/>
    <property type="match status" value="1"/>
</dbReference>
<dbReference type="Gene3D" id="1.10.287.130">
    <property type="match status" value="1"/>
</dbReference>
<keyword evidence="12 13" id="KW-0472">Membrane</keyword>
<dbReference type="Gene3D" id="3.30.565.10">
    <property type="entry name" value="Histidine kinase-like ATPase, C-terminal domain"/>
    <property type="match status" value="1"/>
</dbReference>
<reference evidence="15 16" key="1">
    <citation type="submission" date="2014-06" db="EMBL/GenBank/DDBJ databases">
        <title>Shewanella sp. YQH10.</title>
        <authorList>
            <person name="Liu Y."/>
            <person name="Zeng R."/>
        </authorList>
    </citation>
    <scope>NUCLEOTIDE SEQUENCE [LARGE SCALE GENOMIC DNA]</scope>
    <source>
        <strain evidence="15 16">YQH10</strain>
    </source>
</reference>
<dbReference type="CDD" id="cd00075">
    <property type="entry name" value="HATPase"/>
    <property type="match status" value="1"/>
</dbReference>
<evidence type="ECO:0000256" key="9">
    <source>
        <dbReference type="ARBA" id="ARBA00022840"/>
    </source>
</evidence>
<dbReference type="Pfam" id="PF00512">
    <property type="entry name" value="HisKA"/>
    <property type="match status" value="1"/>
</dbReference>
<protein>
    <recommendedName>
        <fullName evidence="3">histidine kinase</fullName>
        <ecNumber evidence="3">2.7.13.3</ecNumber>
    </recommendedName>
</protein>
<dbReference type="InterPro" id="IPR005467">
    <property type="entry name" value="His_kinase_dom"/>
</dbReference>
<evidence type="ECO:0000256" key="11">
    <source>
        <dbReference type="ARBA" id="ARBA00023012"/>
    </source>
</evidence>
<dbReference type="PROSITE" id="PS50109">
    <property type="entry name" value="HIS_KIN"/>
    <property type="match status" value="1"/>
</dbReference>
<dbReference type="RefSeq" id="WP_037439693.1">
    <property type="nucleotide sequence ID" value="NZ_JPEO01000002.1"/>
</dbReference>
<keyword evidence="16" id="KW-1185">Reference proteome</keyword>
<keyword evidence="11" id="KW-0902">Two-component regulatory system</keyword>
<dbReference type="InterPro" id="IPR003594">
    <property type="entry name" value="HATPase_dom"/>
</dbReference>
<dbReference type="eggNOG" id="COG2205">
    <property type="taxonomic scope" value="Bacteria"/>
</dbReference>
<proteinExistence type="predicted"/>
<evidence type="ECO:0000256" key="12">
    <source>
        <dbReference type="ARBA" id="ARBA00023136"/>
    </source>
</evidence>
<feature type="transmembrane region" description="Helical" evidence="13">
    <location>
        <begin position="171"/>
        <end position="193"/>
    </location>
</feature>
<organism evidence="15 16">
    <name type="scientific">Shewanella mangrovi</name>
    <dbReference type="NCBI Taxonomy" id="1515746"/>
    <lineage>
        <taxon>Bacteria</taxon>
        <taxon>Pseudomonadati</taxon>
        <taxon>Pseudomonadota</taxon>
        <taxon>Gammaproteobacteria</taxon>
        <taxon>Alteromonadales</taxon>
        <taxon>Shewanellaceae</taxon>
        <taxon>Shewanella</taxon>
    </lineage>
</organism>
<dbReference type="InterPro" id="IPR050428">
    <property type="entry name" value="TCS_sensor_his_kinase"/>
</dbReference>
<keyword evidence="7" id="KW-0547">Nucleotide-binding</keyword>
<gene>
    <name evidence="15" type="ORF">HR45_03325</name>
</gene>
<comment type="subcellular location">
    <subcellularLocation>
        <location evidence="2">Membrane</location>
        <topology evidence="2">Multi-pass membrane protein</topology>
    </subcellularLocation>
</comment>
<evidence type="ECO:0000256" key="3">
    <source>
        <dbReference type="ARBA" id="ARBA00012438"/>
    </source>
</evidence>
<feature type="domain" description="Histidine kinase" evidence="14">
    <location>
        <begin position="249"/>
        <end position="459"/>
    </location>
</feature>
<evidence type="ECO:0000256" key="1">
    <source>
        <dbReference type="ARBA" id="ARBA00000085"/>
    </source>
</evidence>
<dbReference type="SMART" id="SM00387">
    <property type="entry name" value="HATPase_c"/>
    <property type="match status" value="1"/>
</dbReference>
<dbReference type="CDD" id="cd00082">
    <property type="entry name" value="HisKA"/>
    <property type="match status" value="1"/>
</dbReference>